<dbReference type="RefSeq" id="WP_066813579.1">
    <property type="nucleotide sequence ID" value="NZ_CP012661.1"/>
</dbReference>
<name>A0A161GWQ3_9RHOB</name>
<protein>
    <recommendedName>
        <fullName evidence="3">Sulfotransferase family protein</fullName>
    </recommendedName>
</protein>
<dbReference type="PATRIC" id="fig|1335048.3.peg.2534"/>
<dbReference type="SUPFAM" id="SSF52540">
    <property type="entry name" value="P-loop containing nucleoside triphosphate hydrolases"/>
    <property type="match status" value="1"/>
</dbReference>
<gene>
    <name evidence="1" type="ORF">AKL17_2434</name>
</gene>
<dbReference type="AlphaFoldDB" id="A0A161GWQ3"/>
<evidence type="ECO:0008006" key="3">
    <source>
        <dbReference type="Google" id="ProtNLM"/>
    </source>
</evidence>
<proteinExistence type="predicted"/>
<sequence>MLIFWKRRLVFLANTKTGSTSIEMALESLADVAIQRPPALKHTPAARFSELLAPFLGASAEGQRFETVALIREPLDWLGSWYRYRLREHLPIGGDESFAAFVRGYLDHPQAEFARVGSQSAFLTDAAGRIAVDHLFRYEDIGQLLEFLEDRLDCAITLPHLNVSPKAPMDLPDELALRLTERLADDHALYEAVGQPEARHHRALRAGA</sequence>
<evidence type="ECO:0000313" key="1">
    <source>
        <dbReference type="EMBL" id="AMY69679.1"/>
    </source>
</evidence>
<evidence type="ECO:0000313" key="2">
    <source>
        <dbReference type="Proteomes" id="UP000076128"/>
    </source>
</evidence>
<dbReference type="OrthoDB" id="7687351at2"/>
<reference evidence="1 2" key="1">
    <citation type="submission" date="2015-09" db="EMBL/GenBank/DDBJ databases">
        <title>Complete genome sequence of Defluviimonas alba cai42t isolated from an oilfield in Xinjiang.</title>
        <authorList>
            <person name="Geng S."/>
            <person name="Pan X."/>
            <person name="Wu X."/>
        </authorList>
    </citation>
    <scope>NUCLEOTIDE SEQUENCE [LARGE SCALE GENOMIC DNA]</scope>
    <source>
        <strain evidence="2">cai42</strain>
    </source>
</reference>
<organism evidence="1 2">
    <name type="scientific">Frigidibacter mobilis</name>
    <dbReference type="NCBI Taxonomy" id="1335048"/>
    <lineage>
        <taxon>Bacteria</taxon>
        <taxon>Pseudomonadati</taxon>
        <taxon>Pseudomonadota</taxon>
        <taxon>Alphaproteobacteria</taxon>
        <taxon>Rhodobacterales</taxon>
        <taxon>Paracoccaceae</taxon>
        <taxon>Frigidibacter</taxon>
    </lineage>
</organism>
<dbReference type="KEGG" id="daa:AKL17_2434"/>
<accession>A0A161GWQ3</accession>
<dbReference type="InterPro" id="IPR027417">
    <property type="entry name" value="P-loop_NTPase"/>
</dbReference>
<keyword evidence="2" id="KW-1185">Reference proteome</keyword>
<dbReference type="Proteomes" id="UP000076128">
    <property type="component" value="Chromosome"/>
</dbReference>
<dbReference type="EMBL" id="CP012661">
    <property type="protein sequence ID" value="AMY69679.1"/>
    <property type="molecule type" value="Genomic_DNA"/>
</dbReference>
<dbReference type="STRING" id="1335048.AKL17_2434"/>